<name>A0A9P8RJS9_9PEZI</name>
<organism evidence="1 2">
    <name type="scientific">Truncatella angustata</name>
    <dbReference type="NCBI Taxonomy" id="152316"/>
    <lineage>
        <taxon>Eukaryota</taxon>
        <taxon>Fungi</taxon>
        <taxon>Dikarya</taxon>
        <taxon>Ascomycota</taxon>
        <taxon>Pezizomycotina</taxon>
        <taxon>Sordariomycetes</taxon>
        <taxon>Xylariomycetidae</taxon>
        <taxon>Amphisphaeriales</taxon>
        <taxon>Sporocadaceae</taxon>
        <taxon>Truncatella</taxon>
    </lineage>
</organism>
<accession>A0A9P8RJS9</accession>
<dbReference type="RefSeq" id="XP_045952097.1">
    <property type="nucleotide sequence ID" value="XM_046094930.1"/>
</dbReference>
<dbReference type="AlphaFoldDB" id="A0A9P8RJS9"/>
<protein>
    <submittedName>
        <fullName evidence="1">Uncharacterized protein</fullName>
    </submittedName>
</protein>
<evidence type="ECO:0000313" key="2">
    <source>
        <dbReference type="Proteomes" id="UP000758603"/>
    </source>
</evidence>
<dbReference type="Proteomes" id="UP000758603">
    <property type="component" value="Unassembled WGS sequence"/>
</dbReference>
<proteinExistence type="predicted"/>
<evidence type="ECO:0000313" key="1">
    <source>
        <dbReference type="EMBL" id="KAH6645583.1"/>
    </source>
</evidence>
<gene>
    <name evidence="1" type="ORF">BKA67DRAFT_118301</name>
</gene>
<keyword evidence="2" id="KW-1185">Reference proteome</keyword>
<sequence length="80" mass="9099">MRLRATPLSLFPSLYLLDTVRLGPHDYRTTRNRALRAAAVLDVSIVSHMKHIQRQCWKMLDVSCLGGSGHVHIGYHCLML</sequence>
<comment type="caution">
    <text evidence="1">The sequence shown here is derived from an EMBL/GenBank/DDBJ whole genome shotgun (WGS) entry which is preliminary data.</text>
</comment>
<dbReference type="EMBL" id="JAGPXC010000011">
    <property type="protein sequence ID" value="KAH6645583.1"/>
    <property type="molecule type" value="Genomic_DNA"/>
</dbReference>
<dbReference type="GeneID" id="70123823"/>
<reference evidence="1" key="1">
    <citation type="journal article" date="2021" name="Nat. Commun.">
        <title>Genetic determinants of endophytism in the Arabidopsis root mycobiome.</title>
        <authorList>
            <person name="Mesny F."/>
            <person name="Miyauchi S."/>
            <person name="Thiergart T."/>
            <person name="Pickel B."/>
            <person name="Atanasova L."/>
            <person name="Karlsson M."/>
            <person name="Huettel B."/>
            <person name="Barry K.W."/>
            <person name="Haridas S."/>
            <person name="Chen C."/>
            <person name="Bauer D."/>
            <person name="Andreopoulos W."/>
            <person name="Pangilinan J."/>
            <person name="LaButti K."/>
            <person name="Riley R."/>
            <person name="Lipzen A."/>
            <person name="Clum A."/>
            <person name="Drula E."/>
            <person name="Henrissat B."/>
            <person name="Kohler A."/>
            <person name="Grigoriev I.V."/>
            <person name="Martin F.M."/>
            <person name="Hacquard S."/>
        </authorList>
    </citation>
    <scope>NUCLEOTIDE SEQUENCE</scope>
    <source>
        <strain evidence="1">MPI-SDFR-AT-0073</strain>
    </source>
</reference>